<sequence>MGHPSWDCSRTNLLNFEVPTKFEATDPFPWAMWDIKIHIP</sequence>
<protein>
    <submittedName>
        <fullName evidence="1">Uncharacterized protein</fullName>
    </submittedName>
</protein>
<organism evidence="1 2">
    <name type="scientific">Malus domestica</name>
    <name type="common">Apple</name>
    <name type="synonym">Pyrus malus</name>
    <dbReference type="NCBI Taxonomy" id="3750"/>
    <lineage>
        <taxon>Eukaryota</taxon>
        <taxon>Viridiplantae</taxon>
        <taxon>Streptophyta</taxon>
        <taxon>Embryophyta</taxon>
        <taxon>Tracheophyta</taxon>
        <taxon>Spermatophyta</taxon>
        <taxon>Magnoliopsida</taxon>
        <taxon>eudicotyledons</taxon>
        <taxon>Gunneridae</taxon>
        <taxon>Pentapetalae</taxon>
        <taxon>rosids</taxon>
        <taxon>fabids</taxon>
        <taxon>Rosales</taxon>
        <taxon>Rosaceae</taxon>
        <taxon>Amygdaloideae</taxon>
        <taxon>Maleae</taxon>
        <taxon>Malus</taxon>
    </lineage>
</organism>
<name>A0A498K038_MALDO</name>
<keyword evidence="2" id="KW-1185">Reference proteome</keyword>
<gene>
    <name evidence="1" type="ORF">DVH24_000961</name>
</gene>
<proteinExistence type="predicted"/>
<dbReference type="EMBL" id="RDQH01000330">
    <property type="protein sequence ID" value="RXI00727.1"/>
    <property type="molecule type" value="Genomic_DNA"/>
</dbReference>
<evidence type="ECO:0000313" key="1">
    <source>
        <dbReference type="EMBL" id="RXI00727.1"/>
    </source>
</evidence>
<reference evidence="1 2" key="1">
    <citation type="submission" date="2018-10" db="EMBL/GenBank/DDBJ databases">
        <title>A high-quality apple genome assembly.</title>
        <authorList>
            <person name="Hu J."/>
        </authorList>
    </citation>
    <scope>NUCLEOTIDE SEQUENCE [LARGE SCALE GENOMIC DNA]</scope>
    <source>
        <strain evidence="2">cv. HFTH1</strain>
        <tissue evidence="1">Young leaf</tissue>
    </source>
</reference>
<dbReference type="AlphaFoldDB" id="A0A498K038"/>
<comment type="caution">
    <text evidence="1">The sequence shown here is derived from an EMBL/GenBank/DDBJ whole genome shotgun (WGS) entry which is preliminary data.</text>
</comment>
<evidence type="ECO:0000313" key="2">
    <source>
        <dbReference type="Proteomes" id="UP000290289"/>
    </source>
</evidence>
<accession>A0A498K038</accession>
<dbReference type="Proteomes" id="UP000290289">
    <property type="component" value="Chromosome 4"/>
</dbReference>